<dbReference type="SUPFAM" id="SSF47954">
    <property type="entry name" value="Cyclin-like"/>
    <property type="match status" value="1"/>
</dbReference>
<dbReference type="Gene3D" id="1.10.472.10">
    <property type="entry name" value="Cyclin-like"/>
    <property type="match status" value="1"/>
</dbReference>
<proteinExistence type="predicted"/>
<dbReference type="Proteomes" id="UP000034350">
    <property type="component" value="Unassembled WGS sequence"/>
</dbReference>
<keyword evidence="4" id="KW-1185">Reference proteome</keyword>
<feature type="domain" description="Cyclin N-terminal" evidence="2">
    <location>
        <begin position="5"/>
        <end position="132"/>
    </location>
</feature>
<dbReference type="OrthoDB" id="2194637at2759"/>
<dbReference type="InterPro" id="IPR036915">
    <property type="entry name" value="Cyclin-like_sf"/>
</dbReference>
<keyword evidence="1" id="KW-0472">Membrane</keyword>
<comment type="caution">
    <text evidence="3">The sequence shown here is derived from an EMBL/GenBank/DDBJ whole genome shotgun (WGS) entry which is preliminary data.</text>
</comment>
<dbReference type="VEuPathDB" id="MicrosporidiaDB:AAJ76_4000144030"/>
<sequence length="145" mass="17558">MGMRYQRETKIKYRHKMEYCKEEDISEKIIKRIVQNYLNHKCCFSSLVDLKNILPLYLICGFIYLKRYLKNMKNRLKDSVLTKIFLTCCWIAIKNFNDSYVASQDFLDNYKCNNKEIIFIEAHLLSKINYNIDITQLEIMNWDID</sequence>
<dbReference type="RefSeq" id="XP_024332117.1">
    <property type="nucleotide sequence ID" value="XM_024475514.1"/>
</dbReference>
<protein>
    <recommendedName>
        <fullName evidence="2">Cyclin N-terminal domain-containing protein</fullName>
    </recommendedName>
</protein>
<evidence type="ECO:0000313" key="3">
    <source>
        <dbReference type="EMBL" id="KKO76375.1"/>
    </source>
</evidence>
<dbReference type="Pfam" id="PF00134">
    <property type="entry name" value="Cyclin_N"/>
    <property type="match status" value="1"/>
</dbReference>
<evidence type="ECO:0000256" key="1">
    <source>
        <dbReference type="SAM" id="Phobius"/>
    </source>
</evidence>
<dbReference type="AlphaFoldDB" id="A0A0F9WIJ0"/>
<accession>A0A0F9WIJ0</accession>
<dbReference type="GeneID" id="36320460"/>
<evidence type="ECO:0000313" key="4">
    <source>
        <dbReference type="Proteomes" id="UP000034350"/>
    </source>
</evidence>
<name>A0A0F9WIJ0_9MICR</name>
<reference evidence="3 4" key="1">
    <citation type="journal article" date="2015" name="Environ. Microbiol.">
        <title>Genome analyses suggest the presence of polyploidy and recent human-driven expansions in eight global populations of the honeybee pathogen Nosema ceranae.</title>
        <authorList>
            <person name="Pelin A."/>
            <person name="Selman M."/>
            <person name="Aris-Brosou S."/>
            <person name="Farinelli L."/>
            <person name="Corradi N."/>
        </authorList>
    </citation>
    <scope>NUCLEOTIDE SEQUENCE [LARGE SCALE GENOMIC DNA]</scope>
    <source>
        <strain evidence="3 4">PA08 1199</strain>
    </source>
</reference>
<evidence type="ECO:0000259" key="2">
    <source>
        <dbReference type="Pfam" id="PF00134"/>
    </source>
</evidence>
<keyword evidence="1" id="KW-0812">Transmembrane</keyword>
<organism evidence="3 4">
    <name type="scientific">Vairimorpha ceranae</name>
    <dbReference type="NCBI Taxonomy" id="40302"/>
    <lineage>
        <taxon>Eukaryota</taxon>
        <taxon>Fungi</taxon>
        <taxon>Fungi incertae sedis</taxon>
        <taxon>Microsporidia</taxon>
        <taxon>Nosematidae</taxon>
        <taxon>Vairimorpha</taxon>
    </lineage>
</organism>
<dbReference type="EMBL" id="JPQZ01000004">
    <property type="protein sequence ID" value="KKO76375.1"/>
    <property type="molecule type" value="Genomic_DNA"/>
</dbReference>
<keyword evidence="1" id="KW-1133">Transmembrane helix</keyword>
<dbReference type="InterPro" id="IPR006671">
    <property type="entry name" value="Cyclin_N"/>
</dbReference>
<feature type="transmembrane region" description="Helical" evidence="1">
    <location>
        <begin position="53"/>
        <end position="69"/>
    </location>
</feature>
<gene>
    <name evidence="3" type="ORF">AAJ76_4000144030</name>
</gene>
<dbReference type="VEuPathDB" id="MicrosporidiaDB:G9O61_00g006720"/>
<dbReference type="VEuPathDB" id="MicrosporidiaDB:NCER_100683"/>